<accession>A0A250XEF4</accession>
<organism evidence="1 2">
    <name type="scientific">Chlamydomonas eustigma</name>
    <dbReference type="NCBI Taxonomy" id="1157962"/>
    <lineage>
        <taxon>Eukaryota</taxon>
        <taxon>Viridiplantae</taxon>
        <taxon>Chlorophyta</taxon>
        <taxon>core chlorophytes</taxon>
        <taxon>Chlorophyceae</taxon>
        <taxon>CS clade</taxon>
        <taxon>Chlamydomonadales</taxon>
        <taxon>Chlamydomonadaceae</taxon>
        <taxon>Chlamydomonas</taxon>
    </lineage>
</organism>
<comment type="caution">
    <text evidence="1">The sequence shown here is derived from an EMBL/GenBank/DDBJ whole genome shotgun (WGS) entry which is preliminary data.</text>
</comment>
<name>A0A250XEF4_9CHLO</name>
<keyword evidence="2" id="KW-1185">Reference proteome</keyword>
<reference evidence="1 2" key="1">
    <citation type="submission" date="2017-08" db="EMBL/GenBank/DDBJ databases">
        <title>Acidophilic green algal genome provides insights into adaptation to an acidic environment.</title>
        <authorList>
            <person name="Hirooka S."/>
            <person name="Hirose Y."/>
            <person name="Kanesaki Y."/>
            <person name="Higuchi S."/>
            <person name="Fujiwara T."/>
            <person name="Onuma R."/>
            <person name="Era A."/>
            <person name="Ohbayashi R."/>
            <person name="Uzuka A."/>
            <person name="Nozaki H."/>
            <person name="Yoshikawa H."/>
            <person name="Miyagishima S.Y."/>
        </authorList>
    </citation>
    <scope>NUCLEOTIDE SEQUENCE [LARGE SCALE GENOMIC DNA]</scope>
    <source>
        <strain evidence="1 2">NIES-2499</strain>
    </source>
</reference>
<proteinExistence type="predicted"/>
<evidence type="ECO:0000313" key="2">
    <source>
        <dbReference type="Proteomes" id="UP000232323"/>
    </source>
</evidence>
<dbReference type="AlphaFoldDB" id="A0A250XEF4"/>
<dbReference type="EMBL" id="BEGY01000065">
    <property type="protein sequence ID" value="GAX81431.1"/>
    <property type="molecule type" value="Genomic_DNA"/>
</dbReference>
<protein>
    <submittedName>
        <fullName evidence="1">Uncharacterized protein</fullName>
    </submittedName>
</protein>
<gene>
    <name evidence="1" type="ORF">CEUSTIGMA_g8861.t1</name>
</gene>
<dbReference type="Proteomes" id="UP000232323">
    <property type="component" value="Unassembled WGS sequence"/>
</dbReference>
<sequence>MKGVCYVITPLWNAKVTMARIEFLASSKMYQLIHAITVIVGLLVFKQGEAAGNLQCYTNPLSPPGPVNYPSLTPVSPAGTYTYGNSYIWGSVSSAVPNS</sequence>
<evidence type="ECO:0000313" key="1">
    <source>
        <dbReference type="EMBL" id="GAX81431.1"/>
    </source>
</evidence>